<feature type="domain" description="RNA-binding S4" evidence="4">
    <location>
        <begin position="6"/>
        <end position="71"/>
    </location>
</feature>
<dbReference type="Pfam" id="PF01479">
    <property type="entry name" value="S4"/>
    <property type="match status" value="1"/>
</dbReference>
<keyword evidence="6" id="KW-1185">Reference proteome</keyword>
<dbReference type="PATRIC" id="fig|742738.3.peg.1501"/>
<dbReference type="Proteomes" id="UP000029585">
    <property type="component" value="Unassembled WGS sequence"/>
</dbReference>
<dbReference type="PIRSF" id="PIRSF005578">
    <property type="entry name" value="TlyA"/>
    <property type="match status" value="1"/>
</dbReference>
<dbReference type="EMBL" id="ADLO01000052">
    <property type="protein sequence ID" value="KGF55989.1"/>
    <property type="molecule type" value="Genomic_DNA"/>
</dbReference>
<accession>A0A096DEN5</accession>
<dbReference type="RefSeq" id="WP_044940132.1">
    <property type="nucleotide sequence ID" value="NZ_KN174162.1"/>
</dbReference>
<comment type="similarity">
    <text evidence="2">Belongs to the TlyA family.</text>
</comment>
<evidence type="ECO:0000259" key="4">
    <source>
        <dbReference type="SMART" id="SM00363"/>
    </source>
</evidence>
<evidence type="ECO:0000256" key="2">
    <source>
        <dbReference type="ARBA" id="ARBA00029460"/>
    </source>
</evidence>
<dbReference type="Gene3D" id="3.10.290.10">
    <property type="entry name" value="RNA-binding S4 domain"/>
    <property type="match status" value="1"/>
</dbReference>
<dbReference type="InterPro" id="IPR002877">
    <property type="entry name" value="RNA_MeTrfase_FtsJ_dom"/>
</dbReference>
<protein>
    <recommendedName>
        <fullName evidence="4">RNA-binding S4 domain-containing protein</fullName>
    </recommendedName>
</protein>
<dbReference type="SMART" id="SM00363">
    <property type="entry name" value="S4"/>
    <property type="match status" value="1"/>
</dbReference>
<dbReference type="Gene3D" id="3.40.50.150">
    <property type="entry name" value="Vaccinia Virus protein VP39"/>
    <property type="match status" value="1"/>
</dbReference>
<sequence length="272" mass="29550">MANVKKRLDVLLVERGLAESRQRAQAVIMSGQVYVREQKVDKAGTQVEENVPIEVRGQALAYVSRGGLKLEKALKTFSGIRLKGVHAIDAGASTGGFTDCMLQNGAEKVYAVDVGYGQLAWSLRSDPRVVCMERTNVRYLTAEQIPEPLDFGTVDVSFISLKLILPALRGILKPDGQVVCLVKPQFEAGREKVGKKGVVRDPAVHLEVLRQFLQNAHEADFTVKEMTFSPIRGPEGNIEYLGHLCVGAGEPWNGDLSALVEASHGALEGTGQ</sequence>
<dbReference type="InterPro" id="IPR004538">
    <property type="entry name" value="Hemolysin_A/TlyA"/>
</dbReference>
<dbReference type="PROSITE" id="PS50889">
    <property type="entry name" value="S4"/>
    <property type="match status" value="1"/>
</dbReference>
<dbReference type="InterPro" id="IPR047048">
    <property type="entry name" value="TlyA"/>
</dbReference>
<keyword evidence="1 3" id="KW-0694">RNA-binding</keyword>
<dbReference type="HOGENOM" id="CLU_058015_3_0_9"/>
<comment type="caution">
    <text evidence="5">The sequence shown here is derived from an EMBL/GenBank/DDBJ whole genome shotgun (WGS) entry which is preliminary data.</text>
</comment>
<dbReference type="CDD" id="cd00165">
    <property type="entry name" value="S4"/>
    <property type="match status" value="1"/>
</dbReference>
<dbReference type="PANTHER" id="PTHR32319:SF0">
    <property type="entry name" value="BACTERIAL HEMOLYSIN-LIKE PROTEIN"/>
    <property type="match status" value="1"/>
</dbReference>
<evidence type="ECO:0000256" key="3">
    <source>
        <dbReference type="PROSITE-ProRule" id="PRU00182"/>
    </source>
</evidence>
<dbReference type="AlphaFoldDB" id="A0A096DEN5"/>
<evidence type="ECO:0000256" key="1">
    <source>
        <dbReference type="ARBA" id="ARBA00022884"/>
    </source>
</evidence>
<dbReference type="GO" id="GO:0032259">
    <property type="term" value="P:methylation"/>
    <property type="evidence" value="ECO:0007669"/>
    <property type="project" value="InterPro"/>
</dbReference>
<evidence type="ECO:0000313" key="5">
    <source>
        <dbReference type="EMBL" id="KGF55989.1"/>
    </source>
</evidence>
<dbReference type="eggNOG" id="COG1189">
    <property type="taxonomic scope" value="Bacteria"/>
</dbReference>
<proteinExistence type="inferred from homology"/>
<dbReference type="SUPFAM" id="SSF53335">
    <property type="entry name" value="S-adenosyl-L-methionine-dependent methyltransferases"/>
    <property type="match status" value="1"/>
</dbReference>
<gene>
    <name evidence="5" type="ORF">HMPREF9460_01456</name>
</gene>
<dbReference type="InterPro" id="IPR036986">
    <property type="entry name" value="S4_RNA-bd_sf"/>
</dbReference>
<name>A0A096DEN5_FLAPL</name>
<dbReference type="InterPro" id="IPR029063">
    <property type="entry name" value="SAM-dependent_MTases_sf"/>
</dbReference>
<dbReference type="PANTHER" id="PTHR32319">
    <property type="entry name" value="BACTERIAL HEMOLYSIN-LIKE PROTEIN"/>
    <property type="match status" value="1"/>
</dbReference>
<reference evidence="5 6" key="1">
    <citation type="submission" date="2011-08" db="EMBL/GenBank/DDBJ databases">
        <title>The Genome Sequence of Clostridium orbiscindens 1_3_50AFAA.</title>
        <authorList>
            <consortium name="The Broad Institute Genome Sequencing Platform"/>
            <person name="Earl A."/>
            <person name="Ward D."/>
            <person name="Feldgarden M."/>
            <person name="Gevers D."/>
            <person name="Daigneault M."/>
            <person name="Strauss J."/>
            <person name="Allen-Vercoe E."/>
            <person name="Young S.K."/>
            <person name="Zeng Q."/>
            <person name="Gargeya S."/>
            <person name="Fitzgerald M."/>
            <person name="Haas B."/>
            <person name="Abouelleil A."/>
            <person name="Alvarado L."/>
            <person name="Arachchi H.M."/>
            <person name="Berlin A."/>
            <person name="Brown A."/>
            <person name="Chapman S.B."/>
            <person name="Chen Z."/>
            <person name="Dunbar C."/>
            <person name="Freedman E."/>
            <person name="Gearin G."/>
            <person name="Gellesch M."/>
            <person name="Goldberg J."/>
            <person name="Griggs A."/>
            <person name="Gujja S."/>
            <person name="Heiman D."/>
            <person name="Howarth C."/>
            <person name="Larson L."/>
            <person name="Lui A."/>
            <person name="MacDonald P.J.P."/>
            <person name="Montmayeur A."/>
            <person name="Murphy C."/>
            <person name="Neiman D."/>
            <person name="Pearson M."/>
            <person name="Priest M."/>
            <person name="Roberts A."/>
            <person name="Saif S."/>
            <person name="Shea T."/>
            <person name="Shenoy N."/>
            <person name="Sisk P."/>
            <person name="Stolte C."/>
            <person name="Sykes S."/>
            <person name="Wortman J."/>
            <person name="Nusbaum C."/>
            <person name="Birren B."/>
        </authorList>
    </citation>
    <scope>NUCLEOTIDE SEQUENCE [LARGE SCALE GENOMIC DNA]</scope>
    <source>
        <strain evidence="5 6">1_3_50AFAA</strain>
    </source>
</reference>
<evidence type="ECO:0000313" key="6">
    <source>
        <dbReference type="Proteomes" id="UP000029585"/>
    </source>
</evidence>
<dbReference type="SUPFAM" id="SSF55174">
    <property type="entry name" value="Alpha-L RNA-binding motif"/>
    <property type="match status" value="1"/>
</dbReference>
<dbReference type="GO" id="GO:0008168">
    <property type="term" value="F:methyltransferase activity"/>
    <property type="evidence" value="ECO:0007669"/>
    <property type="project" value="InterPro"/>
</dbReference>
<dbReference type="NCBIfam" id="TIGR00478">
    <property type="entry name" value="tly"/>
    <property type="match status" value="1"/>
</dbReference>
<dbReference type="Pfam" id="PF01728">
    <property type="entry name" value="FtsJ"/>
    <property type="match status" value="1"/>
</dbReference>
<organism evidence="5 6">
    <name type="scientific">Flavonifractor plautii 1_3_50AFAA</name>
    <dbReference type="NCBI Taxonomy" id="742738"/>
    <lineage>
        <taxon>Bacteria</taxon>
        <taxon>Bacillati</taxon>
        <taxon>Bacillota</taxon>
        <taxon>Clostridia</taxon>
        <taxon>Eubacteriales</taxon>
        <taxon>Oscillospiraceae</taxon>
        <taxon>Flavonifractor</taxon>
    </lineage>
</organism>
<dbReference type="GO" id="GO:0003723">
    <property type="term" value="F:RNA binding"/>
    <property type="evidence" value="ECO:0007669"/>
    <property type="project" value="UniProtKB-KW"/>
</dbReference>
<dbReference type="InterPro" id="IPR002942">
    <property type="entry name" value="S4_RNA-bd"/>
</dbReference>